<gene>
    <name evidence="1" type="ORF">FLL46_08295</name>
</gene>
<dbReference type="PANTHER" id="PTHR37946">
    <property type="entry name" value="SLL1969 PROTEIN"/>
    <property type="match status" value="1"/>
</dbReference>
<dbReference type="PANTHER" id="PTHR37946:SF1">
    <property type="entry name" value="SLL1969 PROTEIN"/>
    <property type="match status" value="1"/>
</dbReference>
<dbReference type="EMBL" id="VIKS01000004">
    <property type="protein sequence ID" value="TQV88512.1"/>
    <property type="molecule type" value="Genomic_DNA"/>
</dbReference>
<name>A0A545UGA9_9GAMM</name>
<evidence type="ECO:0000313" key="1">
    <source>
        <dbReference type="EMBL" id="TQV88512.1"/>
    </source>
</evidence>
<dbReference type="GO" id="GO:0006629">
    <property type="term" value="P:lipid metabolic process"/>
    <property type="evidence" value="ECO:0007669"/>
    <property type="project" value="InterPro"/>
</dbReference>
<dbReference type="PROSITE" id="PS51257">
    <property type="entry name" value="PROKAR_LIPOPROTEIN"/>
    <property type="match status" value="1"/>
</dbReference>
<dbReference type="InterPro" id="IPR003386">
    <property type="entry name" value="LACT/PDAT_acylTrfase"/>
</dbReference>
<dbReference type="RefSeq" id="WP_142893020.1">
    <property type="nucleotide sequence ID" value="NZ_ML660162.1"/>
</dbReference>
<evidence type="ECO:0000313" key="2">
    <source>
        <dbReference type="Proteomes" id="UP000315439"/>
    </source>
</evidence>
<dbReference type="GO" id="GO:0016787">
    <property type="term" value="F:hydrolase activity"/>
    <property type="evidence" value="ECO:0007669"/>
    <property type="project" value="UniProtKB-KW"/>
</dbReference>
<dbReference type="OrthoDB" id="869379at2"/>
<comment type="caution">
    <text evidence="1">The sequence shown here is derived from an EMBL/GenBank/DDBJ whole genome shotgun (WGS) entry which is preliminary data.</text>
</comment>
<sequence length="532" mass="60306">MKLPIIGLVIALLLSSCTYLKYASIQSEYARIQNAEPGQLNLKHMIDKETYFVIGKTVKGACRCVNLQMAVSAYSDKFKRNERVDTMYFASYETHFGLNLPEGDYDLLVFADKNENKIFEKTEIVGRQSIALNNAAAPENVLNHVEVKLEESISVDWAESIPFPKVNEPQKSLFYPGGTLRSLDDLIFDKGVVTLGMYDPASFLEKAPTMFYALEEDLSFKIPVVFVHGINGSPREFESMVDSLDRRKYKPWFFYYPSGGDLEQLAELFYNVFISGEVIPLNRQPMIIVAHSMGGLVVREAMNRYEGNERENKVRLLVTIASPFGGHAAAASGEKHGLIVLPAWRDLNPDSRFIKQLYRKKLPDFVTHQLIYAYRNPDTFKFGENSDGVVSLSSQLYPKAQQQAAQQFGYDSSHAGILKNQEMINRLMAQFNQVKNIFPDPHIKLLAEGGFNTNLSNDYSPVTQHVIRSAGKYLVLLVNGVIEPVHEDLEHFKRAVEGKTAPVNDVEREFIIFMKEHHEMIERVLDNNSVTH</sequence>
<keyword evidence="1" id="KW-0378">Hydrolase</keyword>
<dbReference type="GO" id="GO:0008374">
    <property type="term" value="F:O-acyltransferase activity"/>
    <property type="evidence" value="ECO:0007669"/>
    <property type="project" value="InterPro"/>
</dbReference>
<organism evidence="1 2">
    <name type="scientific">Aliikangiella coralliicola</name>
    <dbReference type="NCBI Taxonomy" id="2592383"/>
    <lineage>
        <taxon>Bacteria</taxon>
        <taxon>Pseudomonadati</taxon>
        <taxon>Pseudomonadota</taxon>
        <taxon>Gammaproteobacteria</taxon>
        <taxon>Oceanospirillales</taxon>
        <taxon>Pleioneaceae</taxon>
        <taxon>Aliikangiella</taxon>
    </lineage>
</organism>
<dbReference type="Proteomes" id="UP000315439">
    <property type="component" value="Unassembled WGS sequence"/>
</dbReference>
<accession>A0A545UGA9</accession>
<protein>
    <submittedName>
        <fullName evidence="1">Alpha/beta hydrolase</fullName>
    </submittedName>
</protein>
<dbReference type="Pfam" id="PF02450">
    <property type="entry name" value="LCAT"/>
    <property type="match status" value="1"/>
</dbReference>
<reference evidence="1 2" key="1">
    <citation type="submission" date="2019-07" db="EMBL/GenBank/DDBJ databases">
        <title>Draft genome for Aliikangiella sp. M105.</title>
        <authorList>
            <person name="Wang G."/>
        </authorList>
    </citation>
    <scope>NUCLEOTIDE SEQUENCE [LARGE SCALE GENOMIC DNA]</scope>
    <source>
        <strain evidence="1 2">M105</strain>
    </source>
</reference>
<dbReference type="SUPFAM" id="SSF53474">
    <property type="entry name" value="alpha/beta-Hydrolases"/>
    <property type="match status" value="1"/>
</dbReference>
<proteinExistence type="predicted"/>
<dbReference type="AlphaFoldDB" id="A0A545UGA9"/>
<keyword evidence="2" id="KW-1185">Reference proteome</keyword>
<dbReference type="InterPro" id="IPR029058">
    <property type="entry name" value="AB_hydrolase_fold"/>
</dbReference>
<dbReference type="Gene3D" id="3.40.50.1820">
    <property type="entry name" value="alpha/beta hydrolase"/>
    <property type="match status" value="1"/>
</dbReference>